<dbReference type="EMBL" id="JACHJK010000024">
    <property type="protein sequence ID" value="MBB5932336.1"/>
    <property type="molecule type" value="Genomic_DNA"/>
</dbReference>
<gene>
    <name evidence="1" type="ORF">FHS34_007846</name>
</gene>
<sequence>MSRVTKAAAGQLHEAAARYEAAAGSTPADATVLAGQLERIAAGFRTLAAIDQGQLPADHVDDVLASITSATA</sequence>
<dbReference type="RefSeq" id="WP_184974544.1">
    <property type="nucleotide sequence ID" value="NZ_BAAAWF010000065.1"/>
</dbReference>
<name>A0A7W9Q2C5_9ACTN</name>
<comment type="caution">
    <text evidence="1">The sequence shown here is derived from an EMBL/GenBank/DDBJ whole genome shotgun (WGS) entry which is preliminary data.</text>
</comment>
<proteinExistence type="predicted"/>
<evidence type="ECO:0000313" key="1">
    <source>
        <dbReference type="EMBL" id="MBB5932336.1"/>
    </source>
</evidence>
<accession>A0A7W9Q2C5</accession>
<evidence type="ECO:0000313" key="2">
    <source>
        <dbReference type="Proteomes" id="UP000585836"/>
    </source>
</evidence>
<dbReference type="Proteomes" id="UP000585836">
    <property type="component" value="Unassembled WGS sequence"/>
</dbReference>
<reference evidence="1 2" key="1">
    <citation type="submission" date="2020-08" db="EMBL/GenBank/DDBJ databases">
        <title>Genomic Encyclopedia of Type Strains, Phase III (KMG-III): the genomes of soil and plant-associated and newly described type strains.</title>
        <authorList>
            <person name="Whitman W."/>
        </authorList>
    </citation>
    <scope>NUCLEOTIDE SEQUENCE [LARGE SCALE GENOMIC DNA]</scope>
    <source>
        <strain evidence="1 2">CECT 3313</strain>
    </source>
</reference>
<organism evidence="1 2">
    <name type="scientific">Streptomyces echinatus</name>
    <dbReference type="NCBI Taxonomy" id="67293"/>
    <lineage>
        <taxon>Bacteria</taxon>
        <taxon>Bacillati</taxon>
        <taxon>Actinomycetota</taxon>
        <taxon>Actinomycetes</taxon>
        <taxon>Kitasatosporales</taxon>
        <taxon>Streptomycetaceae</taxon>
        <taxon>Streptomyces</taxon>
    </lineage>
</organism>
<dbReference type="AlphaFoldDB" id="A0A7W9Q2C5"/>
<keyword evidence="2" id="KW-1185">Reference proteome</keyword>
<protein>
    <submittedName>
        <fullName evidence="1">Uncharacterized protein</fullName>
    </submittedName>
</protein>